<evidence type="ECO:0000313" key="3">
    <source>
        <dbReference type="Proteomes" id="UP001200430"/>
    </source>
</evidence>
<dbReference type="Gene3D" id="3.30.420.40">
    <property type="match status" value="1"/>
</dbReference>
<dbReference type="EMBL" id="JAKGUD010000018">
    <property type="protein sequence ID" value="MCF4143559.1"/>
    <property type="molecule type" value="Genomic_DNA"/>
</dbReference>
<dbReference type="SUPFAM" id="SSF53067">
    <property type="entry name" value="Actin-like ATPase domain"/>
    <property type="match status" value="1"/>
</dbReference>
<keyword evidence="2" id="KW-0012">Acyltransferase</keyword>
<dbReference type="InterPro" id="IPR000905">
    <property type="entry name" value="Gcp-like_dom"/>
</dbReference>
<gene>
    <name evidence="2" type="primary">tsaB</name>
    <name evidence="2" type="ORF">L2W38_12145</name>
</gene>
<protein>
    <submittedName>
        <fullName evidence="2">tRNA (Adenosine(37)-N6)-threonylcarbamoyltransferase complex dimerization subunit type 1 TsaB</fullName>
        <ecNumber evidence="2">2.3.1.234</ecNumber>
    </submittedName>
</protein>
<dbReference type="EC" id="2.3.1.234" evidence="2"/>
<dbReference type="InterPro" id="IPR022496">
    <property type="entry name" value="T6A_TsaB"/>
</dbReference>
<dbReference type="Pfam" id="PF00814">
    <property type="entry name" value="TsaD"/>
    <property type="match status" value="1"/>
</dbReference>
<dbReference type="RefSeq" id="WP_236100285.1">
    <property type="nucleotide sequence ID" value="NZ_JAKGUD010000018.1"/>
</dbReference>
<dbReference type="Proteomes" id="UP001200430">
    <property type="component" value="Unassembled WGS sequence"/>
</dbReference>
<comment type="caution">
    <text evidence="2">The sequence shown here is derived from an EMBL/GenBank/DDBJ whole genome shotgun (WGS) entry which is preliminary data.</text>
</comment>
<keyword evidence="2" id="KW-0808">Transferase</keyword>
<proteinExistence type="predicted"/>
<dbReference type="NCBIfam" id="TIGR03725">
    <property type="entry name" value="T6A_YeaZ"/>
    <property type="match status" value="1"/>
</dbReference>
<dbReference type="InterPro" id="IPR043129">
    <property type="entry name" value="ATPase_NBD"/>
</dbReference>
<name>A0ABS9ES96_9BACT</name>
<evidence type="ECO:0000259" key="1">
    <source>
        <dbReference type="Pfam" id="PF00814"/>
    </source>
</evidence>
<sequence>MDRILALDCCNRWTCGGIVSEGIPVSEINVDLGRSQAARLPSVVDSLLSFSGMSLQDIDAISITVGPGYFTGIRIAVAYGVSLAKGLGLPVIPISSLEALARGANPIVGDLIVPCIRAGRDAVYSAAFYLADDGFEEIMAEKERSLSDLSLALNDLDGFPKIVVTEDRTCRDMQYGGSINLIPRIGGIATALTAWHRKDYAVDPEAVKARYHRDPGIGGFSR</sequence>
<dbReference type="PANTHER" id="PTHR11735:SF11">
    <property type="entry name" value="TRNA THREONYLCARBAMOYLADENOSINE BIOSYNTHESIS PROTEIN TSAB"/>
    <property type="match status" value="1"/>
</dbReference>
<keyword evidence="3" id="KW-1185">Reference proteome</keyword>
<evidence type="ECO:0000313" key="2">
    <source>
        <dbReference type="EMBL" id="MCF4143559.1"/>
    </source>
</evidence>
<organism evidence="2 3">
    <name type="scientific">Dethiosulfovibrio marinus</name>
    <dbReference type="NCBI Taxonomy" id="133532"/>
    <lineage>
        <taxon>Bacteria</taxon>
        <taxon>Thermotogati</taxon>
        <taxon>Synergistota</taxon>
        <taxon>Synergistia</taxon>
        <taxon>Synergistales</taxon>
        <taxon>Dethiosulfovibrionaceae</taxon>
        <taxon>Dethiosulfovibrio</taxon>
    </lineage>
</organism>
<accession>A0ABS9ES96</accession>
<feature type="domain" description="Gcp-like" evidence="1">
    <location>
        <begin position="36"/>
        <end position="139"/>
    </location>
</feature>
<dbReference type="GO" id="GO:0061711">
    <property type="term" value="F:tRNA N(6)-L-threonylcarbamoyladenine synthase activity"/>
    <property type="evidence" value="ECO:0007669"/>
    <property type="project" value="UniProtKB-EC"/>
</dbReference>
<reference evidence="2 3" key="1">
    <citation type="submission" date="2022-01" db="EMBL/GenBank/DDBJ databases">
        <title>Dethiosulfovibrio faecalis sp. nov., a novel proteolytic, non-sulfur-reducing bacterium isolated from a marine aquaculture solid waste bioreactor.</title>
        <authorList>
            <person name="Grabowski S."/>
            <person name="Apolinario E."/>
            <person name="Schneider N."/>
            <person name="Marshall C.W."/>
            <person name="Sowers K.R."/>
        </authorList>
    </citation>
    <scope>NUCLEOTIDE SEQUENCE [LARGE SCALE GENOMIC DNA]</scope>
    <source>
        <strain evidence="2 3">DSM 12537</strain>
    </source>
</reference>
<dbReference type="PANTHER" id="PTHR11735">
    <property type="entry name" value="TRNA N6-ADENOSINE THREONYLCARBAMOYLTRANSFERASE"/>
    <property type="match status" value="1"/>
</dbReference>